<keyword evidence="2" id="KW-0732">Signal</keyword>
<feature type="transmembrane region" description="Helical" evidence="1">
    <location>
        <begin position="94"/>
        <end position="111"/>
    </location>
</feature>
<dbReference type="EMBL" id="MHVS01000005">
    <property type="protein sequence ID" value="OHA96348.1"/>
    <property type="molecule type" value="Genomic_DNA"/>
</dbReference>
<feature type="signal peptide" evidence="2">
    <location>
        <begin position="1"/>
        <end position="19"/>
    </location>
</feature>
<proteinExistence type="predicted"/>
<reference evidence="3 4" key="1">
    <citation type="journal article" date="2016" name="Nat. Commun.">
        <title>Thousands of microbial genomes shed light on interconnected biogeochemical processes in an aquifer system.</title>
        <authorList>
            <person name="Anantharaman K."/>
            <person name="Brown C.T."/>
            <person name="Hug L.A."/>
            <person name="Sharon I."/>
            <person name="Castelle C.J."/>
            <person name="Probst A.J."/>
            <person name="Thomas B.C."/>
            <person name="Singh A."/>
            <person name="Wilkins M.J."/>
            <person name="Karaoz U."/>
            <person name="Brodie E.L."/>
            <person name="Williams K.H."/>
            <person name="Hubbard S.S."/>
            <person name="Banfield J.F."/>
        </authorList>
    </citation>
    <scope>NUCLEOTIDE SEQUENCE [LARGE SCALE GENOMIC DNA]</scope>
</reference>
<evidence type="ECO:0000256" key="1">
    <source>
        <dbReference type="SAM" id="Phobius"/>
    </source>
</evidence>
<comment type="caution">
    <text evidence="3">The sequence shown here is derived from an EMBL/GenBank/DDBJ whole genome shotgun (WGS) entry which is preliminary data.</text>
</comment>
<feature type="transmembrane region" description="Helical" evidence="1">
    <location>
        <begin position="52"/>
        <end position="73"/>
    </location>
</feature>
<accession>A0A1G2TH19</accession>
<dbReference type="Pfam" id="PF18895">
    <property type="entry name" value="T4SS_pilin"/>
    <property type="match status" value="1"/>
</dbReference>
<dbReference type="InterPro" id="IPR043993">
    <property type="entry name" value="T4SS_pilin"/>
</dbReference>
<evidence type="ECO:0000256" key="2">
    <source>
        <dbReference type="SAM" id="SignalP"/>
    </source>
</evidence>
<name>A0A1G2TH19_9BACT</name>
<evidence type="ECO:0000313" key="4">
    <source>
        <dbReference type="Proteomes" id="UP000177279"/>
    </source>
</evidence>
<evidence type="ECO:0008006" key="5">
    <source>
        <dbReference type="Google" id="ProtNLM"/>
    </source>
</evidence>
<organism evidence="3 4">
    <name type="scientific">Candidatus Zambryskibacteria bacterium RIFCSPHIGHO2_02_FULL_43_37</name>
    <dbReference type="NCBI Taxonomy" id="1802749"/>
    <lineage>
        <taxon>Bacteria</taxon>
        <taxon>Candidatus Zambryskiibacteriota</taxon>
    </lineage>
</organism>
<keyword evidence="1" id="KW-0812">Transmembrane</keyword>
<gene>
    <name evidence="3" type="ORF">A3D49_00440</name>
</gene>
<sequence length="293" mass="30438">MNKLIISIFFLALAVPVLAQEAKPTDYTMLAPIPQLATEGEKTNAVTYVTGLFKLAIGLAGALAVVMIIYAGIKYMSTDAFSGKEEAKGVIENALWGLGLAIAAWLILYTINPKLVEIKFDIAPQQIATTTTTLGGDLPGGGWGGGGGILPGYPLSPEQVAENTQIRDKLKNNKPYPVLVNNDPCATGGTIGCTNVVGLPDSALTSAKILANACKCTITITGGTEGGHSNHGPGRAAFDLSPIGALNTFLSKTNPQAAFPSNGAKVRIGTTVYTFETAGANGRATANHWHVEL</sequence>
<dbReference type="Proteomes" id="UP000177279">
    <property type="component" value="Unassembled WGS sequence"/>
</dbReference>
<feature type="chain" id="PRO_5009584549" description="Peptidase M23 domain-containing protein" evidence="2">
    <location>
        <begin position="20"/>
        <end position="293"/>
    </location>
</feature>
<keyword evidence="1" id="KW-0472">Membrane</keyword>
<dbReference type="AlphaFoldDB" id="A0A1G2TH19"/>
<protein>
    <recommendedName>
        <fullName evidence="5">Peptidase M23 domain-containing protein</fullName>
    </recommendedName>
</protein>
<keyword evidence="1" id="KW-1133">Transmembrane helix</keyword>
<evidence type="ECO:0000313" key="3">
    <source>
        <dbReference type="EMBL" id="OHA96348.1"/>
    </source>
</evidence>